<evidence type="ECO:0000313" key="9">
    <source>
        <dbReference type="Proteomes" id="UP000510868"/>
    </source>
</evidence>
<dbReference type="Pfam" id="PF00145">
    <property type="entry name" value="DNA_methylase"/>
    <property type="match status" value="1"/>
</dbReference>
<evidence type="ECO:0000256" key="4">
    <source>
        <dbReference type="ARBA" id="ARBA00022691"/>
    </source>
</evidence>
<dbReference type="PANTHER" id="PTHR10629">
    <property type="entry name" value="CYTOSINE-SPECIFIC METHYLTRANSFERASE"/>
    <property type="match status" value="1"/>
</dbReference>
<dbReference type="GO" id="GO:0044027">
    <property type="term" value="P:negative regulation of gene expression via chromosomal CpG island methylation"/>
    <property type="evidence" value="ECO:0007669"/>
    <property type="project" value="TreeGrafter"/>
</dbReference>
<dbReference type="REBASE" id="417403">
    <property type="entry name" value="M.LreKCA3ORF295P"/>
</dbReference>
<dbReference type="InterPro" id="IPR029063">
    <property type="entry name" value="SAM-dependent_MTases_sf"/>
</dbReference>
<keyword evidence="5" id="KW-0680">Restriction system</keyword>
<dbReference type="PRINTS" id="PR00105">
    <property type="entry name" value="C5METTRFRASE"/>
</dbReference>
<keyword evidence="4 6" id="KW-0949">S-adenosyl-L-methionine</keyword>
<dbReference type="GO" id="GO:0003677">
    <property type="term" value="F:DNA binding"/>
    <property type="evidence" value="ECO:0007669"/>
    <property type="project" value="TreeGrafter"/>
</dbReference>
<dbReference type="Proteomes" id="UP000510868">
    <property type="component" value="Chromosome"/>
</dbReference>
<dbReference type="GO" id="GO:0032259">
    <property type="term" value="P:methylation"/>
    <property type="evidence" value="ECO:0007669"/>
    <property type="project" value="UniProtKB-KW"/>
</dbReference>
<gene>
    <name evidence="8" type="ORF">HHK02_00295</name>
</gene>
<dbReference type="Gene3D" id="3.90.120.10">
    <property type="entry name" value="DNA Methylase, subunit A, domain 2"/>
    <property type="match status" value="1"/>
</dbReference>
<dbReference type="GO" id="GO:0003886">
    <property type="term" value="F:DNA (cytosine-5-)-methyltransferase activity"/>
    <property type="evidence" value="ECO:0007669"/>
    <property type="project" value="UniProtKB-EC"/>
</dbReference>
<evidence type="ECO:0000256" key="1">
    <source>
        <dbReference type="ARBA" id="ARBA00011975"/>
    </source>
</evidence>
<comment type="similarity">
    <text evidence="6 7">Belongs to the class I-like SAM-binding methyltransferase superfamily. C5-methyltransferase family.</text>
</comment>
<organism evidence="8 9">
    <name type="scientific">Limosilactobacillus reuteri</name>
    <name type="common">Lactobacillus reuteri</name>
    <dbReference type="NCBI Taxonomy" id="1598"/>
    <lineage>
        <taxon>Bacteria</taxon>
        <taxon>Bacillati</taxon>
        <taxon>Bacillota</taxon>
        <taxon>Bacilli</taxon>
        <taxon>Lactobacillales</taxon>
        <taxon>Lactobacillaceae</taxon>
        <taxon>Limosilactobacillus</taxon>
    </lineage>
</organism>
<evidence type="ECO:0000256" key="6">
    <source>
        <dbReference type="PROSITE-ProRule" id="PRU01016"/>
    </source>
</evidence>
<dbReference type="SUPFAM" id="SSF53335">
    <property type="entry name" value="S-adenosyl-L-methionine-dependent methyltransferases"/>
    <property type="match status" value="1"/>
</dbReference>
<dbReference type="NCBIfam" id="TIGR00675">
    <property type="entry name" value="dcm"/>
    <property type="match status" value="1"/>
</dbReference>
<dbReference type="RefSeq" id="WP_181462536.1">
    <property type="nucleotide sequence ID" value="NZ_CP059275.1"/>
</dbReference>
<dbReference type="EC" id="2.1.1.37" evidence="1"/>
<dbReference type="PROSITE" id="PS51679">
    <property type="entry name" value="SAM_MT_C5"/>
    <property type="match status" value="1"/>
</dbReference>
<protein>
    <recommendedName>
        <fullName evidence="1">DNA (cytosine-5-)-methyltransferase</fullName>
        <ecNumber evidence="1">2.1.1.37</ecNumber>
    </recommendedName>
</protein>
<sequence length="338" mass="38372">MEKKLQAIDLFSGCGGLSVGLESAGIKVSYAVELDPKIANSYEENHKNTTMINKNIREISDDEFKKIGKNINIVAGCPPCQGFTKINRNNIRSKFNDDRNTLILDYFRAIKDILPDFILMENVPEIVKFDKFHYVVNELEKIGYSISYQIINVNDFGVPQNRRRLILVGSRIRKVNLPTFQAQKKMTVKDAIGNLDKKINSKDPLQSIYSHHTERILKIIKMIPKDGGSRTDLPKKYWLACHKKANVGFRDVYGRMSWNKPSPTITGGCLSPSKGRFLHPTQNRSISIREALLLQGFPKDYKLNPEYSKTLLAQMVGNAIPPQVAKAQGEYIKSILRE</sequence>
<evidence type="ECO:0000256" key="3">
    <source>
        <dbReference type="ARBA" id="ARBA00022679"/>
    </source>
</evidence>
<dbReference type="PANTHER" id="PTHR10629:SF52">
    <property type="entry name" value="DNA (CYTOSINE-5)-METHYLTRANSFERASE 1"/>
    <property type="match status" value="1"/>
</dbReference>
<dbReference type="GO" id="GO:0009307">
    <property type="term" value="P:DNA restriction-modification system"/>
    <property type="evidence" value="ECO:0007669"/>
    <property type="project" value="UniProtKB-KW"/>
</dbReference>
<dbReference type="EMBL" id="CP059275">
    <property type="protein sequence ID" value="QLQ61812.1"/>
    <property type="molecule type" value="Genomic_DNA"/>
</dbReference>
<feature type="active site" evidence="6">
    <location>
        <position position="80"/>
    </location>
</feature>
<evidence type="ECO:0000256" key="5">
    <source>
        <dbReference type="ARBA" id="ARBA00022747"/>
    </source>
</evidence>
<dbReference type="Gene3D" id="3.40.50.150">
    <property type="entry name" value="Vaccinia Virus protein VP39"/>
    <property type="match status" value="1"/>
</dbReference>
<dbReference type="InterPro" id="IPR001525">
    <property type="entry name" value="C5_MeTfrase"/>
</dbReference>
<keyword evidence="3 6" id="KW-0808">Transferase</keyword>
<accession>A0A7L6BHV3</accession>
<dbReference type="InterPro" id="IPR050390">
    <property type="entry name" value="C5-Methyltransferase"/>
</dbReference>
<keyword evidence="2 6" id="KW-0489">Methyltransferase</keyword>
<evidence type="ECO:0000256" key="7">
    <source>
        <dbReference type="RuleBase" id="RU000416"/>
    </source>
</evidence>
<evidence type="ECO:0000313" key="8">
    <source>
        <dbReference type="EMBL" id="QLQ61812.1"/>
    </source>
</evidence>
<dbReference type="AlphaFoldDB" id="A0A7L6BHV3"/>
<reference evidence="8 9" key="1">
    <citation type="submission" date="2020-07" db="EMBL/GenBank/DDBJ databases">
        <title>Genome sequence of Lactobacillus reuteri CNEI-KCA3 isolated from the faeces of a reared-broiler chicken, South-East Nigeria, reveals presence of CRISPR arrays.</title>
        <authorList>
            <person name="Anukam K.C."/>
            <person name="Ibezim C.N."/>
            <person name="BeecK W.V."/>
            <person name="Allonsius C."/>
            <person name="Broek M.D."/>
            <person name="Tuyaerts I."/>
            <person name="Attama A."/>
            <person name="Esimone C.O."/>
            <person name="Lebeer S."/>
        </authorList>
    </citation>
    <scope>NUCLEOTIDE SEQUENCE [LARGE SCALE GENOMIC DNA]</scope>
    <source>
        <strain evidence="8 9">CNEI-KCA3</strain>
    </source>
</reference>
<name>A0A7L6BHV3_LIMRT</name>
<evidence type="ECO:0000256" key="2">
    <source>
        <dbReference type="ARBA" id="ARBA00022603"/>
    </source>
</evidence>
<proteinExistence type="inferred from homology"/>